<evidence type="ECO:0000313" key="2">
    <source>
        <dbReference type="Proteomes" id="UP000199598"/>
    </source>
</evidence>
<accession>A0A1I3V5Z2</accession>
<protein>
    <submittedName>
        <fullName evidence="1">Uncharacterized protein</fullName>
    </submittedName>
</protein>
<reference evidence="1 2" key="1">
    <citation type="submission" date="2016-10" db="EMBL/GenBank/DDBJ databases">
        <authorList>
            <person name="Varghese N."/>
            <person name="Submissions S."/>
        </authorList>
    </citation>
    <scope>NUCLEOTIDE SEQUENCE [LARGE SCALE GENOMIC DNA]</scope>
    <source>
        <strain evidence="1 2">DSM 16392</strain>
    </source>
</reference>
<dbReference type="EMBL" id="FOSK01000001">
    <property type="protein sequence ID" value="SFJ90705.1"/>
    <property type="molecule type" value="Genomic_DNA"/>
</dbReference>
<proteinExistence type="predicted"/>
<gene>
    <name evidence="1" type="ORF">SAMN04488518_101214</name>
</gene>
<sequence length="108" mass="12136">MTDSACACGTTNTFQNEIDEVLVVVSDLQNLSHMQHLLLTERLQHSSERDALFTLHNAFHDRLEALQKRCGTLSNAYSNPKTASTFREYAGERVAHPQPINTKIPLPE</sequence>
<organism evidence="1 2">
    <name type="scientific">Pseudovibrio ascidiaceicola</name>
    <dbReference type="NCBI Taxonomy" id="285279"/>
    <lineage>
        <taxon>Bacteria</taxon>
        <taxon>Pseudomonadati</taxon>
        <taxon>Pseudomonadota</taxon>
        <taxon>Alphaproteobacteria</taxon>
        <taxon>Hyphomicrobiales</taxon>
        <taxon>Stappiaceae</taxon>
        <taxon>Pseudovibrio</taxon>
    </lineage>
</organism>
<name>A0A1I3V5Z2_9HYPH</name>
<dbReference type="Proteomes" id="UP000199598">
    <property type="component" value="Unassembled WGS sequence"/>
</dbReference>
<keyword evidence="2" id="KW-1185">Reference proteome</keyword>
<dbReference type="RefSeq" id="WP_093516986.1">
    <property type="nucleotide sequence ID" value="NZ_FOSK01000001.1"/>
</dbReference>
<evidence type="ECO:0000313" key="1">
    <source>
        <dbReference type="EMBL" id="SFJ90705.1"/>
    </source>
</evidence>
<comment type="caution">
    <text evidence="1">The sequence shown here is derived from an EMBL/GenBank/DDBJ whole genome shotgun (WGS) entry which is preliminary data.</text>
</comment>